<evidence type="ECO:0000313" key="2">
    <source>
        <dbReference type="EMBL" id="MFC4668563.1"/>
    </source>
</evidence>
<gene>
    <name evidence="2" type="ORF">ACFO5X_08370</name>
</gene>
<dbReference type="Pfam" id="PF07796">
    <property type="entry name" value="DUF1638"/>
    <property type="match status" value="1"/>
</dbReference>
<keyword evidence="3" id="KW-1185">Reference proteome</keyword>
<dbReference type="RefSeq" id="WP_380716866.1">
    <property type="nucleotide sequence ID" value="NZ_JBHSGI010000005.1"/>
</dbReference>
<sequence length="214" mass="23887">MSDLPDAATLTYEGLDPAHRGRLLLIACGALAREIVALKERNGWSHMDITCLPAILHNHPERITEAVEATVEKHRAAYDRIFVVYADCGTGGLLAAACARLGVEMVEGPHCYAFFEGNAAFAAHDDEITAFYLTDFLARQFDAFVWKPLGLDRHPELIEMYFSNYTKLVYQAQTDDPALTERARACADRLNLAFERRFTGYGDLATTLAAWARR</sequence>
<dbReference type="InterPro" id="IPR012437">
    <property type="entry name" value="DUF1638"/>
</dbReference>
<dbReference type="Proteomes" id="UP001595973">
    <property type="component" value="Unassembled WGS sequence"/>
</dbReference>
<organism evidence="2 3">
    <name type="scientific">Seohaeicola nanhaiensis</name>
    <dbReference type="NCBI Taxonomy" id="1387282"/>
    <lineage>
        <taxon>Bacteria</taxon>
        <taxon>Pseudomonadati</taxon>
        <taxon>Pseudomonadota</taxon>
        <taxon>Alphaproteobacteria</taxon>
        <taxon>Rhodobacterales</taxon>
        <taxon>Roseobacteraceae</taxon>
        <taxon>Seohaeicola</taxon>
    </lineage>
</organism>
<evidence type="ECO:0000259" key="1">
    <source>
        <dbReference type="Pfam" id="PF07796"/>
    </source>
</evidence>
<protein>
    <submittedName>
        <fullName evidence="2">DUF1638 domain-containing protein</fullName>
    </submittedName>
</protein>
<evidence type="ECO:0000313" key="3">
    <source>
        <dbReference type="Proteomes" id="UP001595973"/>
    </source>
</evidence>
<proteinExistence type="predicted"/>
<accession>A0ABV9KF02</accession>
<name>A0ABV9KF02_9RHOB</name>
<dbReference type="EMBL" id="JBHSGI010000005">
    <property type="protein sequence ID" value="MFC4668563.1"/>
    <property type="molecule type" value="Genomic_DNA"/>
</dbReference>
<feature type="domain" description="DUF1638" evidence="1">
    <location>
        <begin position="51"/>
        <end position="207"/>
    </location>
</feature>
<comment type="caution">
    <text evidence="2">The sequence shown here is derived from an EMBL/GenBank/DDBJ whole genome shotgun (WGS) entry which is preliminary data.</text>
</comment>
<reference evidence="3" key="1">
    <citation type="journal article" date="2019" name="Int. J. Syst. Evol. Microbiol.">
        <title>The Global Catalogue of Microorganisms (GCM) 10K type strain sequencing project: providing services to taxonomists for standard genome sequencing and annotation.</title>
        <authorList>
            <consortium name="The Broad Institute Genomics Platform"/>
            <consortium name="The Broad Institute Genome Sequencing Center for Infectious Disease"/>
            <person name="Wu L."/>
            <person name="Ma J."/>
        </authorList>
    </citation>
    <scope>NUCLEOTIDE SEQUENCE [LARGE SCALE GENOMIC DNA]</scope>
    <source>
        <strain evidence="3">CGMCC 4.7283</strain>
    </source>
</reference>